<evidence type="ECO:0000313" key="1">
    <source>
        <dbReference type="EMBL" id="GHH78591.1"/>
    </source>
</evidence>
<comment type="caution">
    <text evidence="1">The sequence shown here is derived from an EMBL/GenBank/DDBJ whole genome shotgun (WGS) entry which is preliminary data.</text>
</comment>
<reference evidence="1" key="1">
    <citation type="journal article" date="2014" name="Int. J. Syst. Evol. Microbiol.">
        <title>Complete genome sequence of Corynebacterium casei LMG S-19264T (=DSM 44701T), isolated from a smear-ripened cheese.</title>
        <authorList>
            <consortium name="US DOE Joint Genome Institute (JGI-PGF)"/>
            <person name="Walter F."/>
            <person name="Albersmeier A."/>
            <person name="Kalinowski J."/>
            <person name="Ruckert C."/>
        </authorList>
    </citation>
    <scope>NUCLEOTIDE SEQUENCE</scope>
    <source>
        <strain evidence="1">CGMCC 4.7398</strain>
    </source>
</reference>
<name>A0A919G6D0_9MICO</name>
<gene>
    <name evidence="1" type="ORF">GCM10017772_42330</name>
</gene>
<sequence>MTIRVLAVADSDSYLKWACSTLDSLGAPDAPLERSAVLISTPIVPTTSQIAAAVAGSSVVRPHVLSLRALKQHVRDAKPDVVLVAATGPVAEMVARTVVRADPQRRPALVTGLPGMALPATPRGTAWRRWCDAFVVHSRRERLAYQDAFAAHGVEPHVVLTHLPFLERNATMTPKPIERVVFAAQAKVPAGRTERLRLLDGLANIANEGFDVIVKLRARKGERQTHNEEHPYDDLWEAEHARLGHPAGALRFVDGPMAEWLQSGTALVTVSSTAALESLALNLPTALVDDFGVSDELLNEPFAGSGCLVALADAGKLFRESGPVPDAAWLDENYLHSSDSELPDVVSALAAQRADGTLRELPDVRPWLWPRHVRVLLQSVLPAPVYQAILVVGRPVKRVLGGAAPSLENR</sequence>
<proteinExistence type="predicted"/>
<dbReference type="InterPro" id="IPR046561">
    <property type="entry name" value="DUF6716"/>
</dbReference>
<dbReference type="RefSeq" id="WP_189671266.1">
    <property type="nucleotide sequence ID" value="NZ_BNAS01000007.1"/>
</dbReference>
<dbReference type="AlphaFoldDB" id="A0A919G6D0"/>
<dbReference type="EMBL" id="BNAS01000007">
    <property type="protein sequence ID" value="GHH78591.1"/>
    <property type="molecule type" value="Genomic_DNA"/>
</dbReference>
<dbReference type="Pfam" id="PF20471">
    <property type="entry name" value="DUF6716"/>
    <property type="match status" value="1"/>
</dbReference>
<dbReference type="SUPFAM" id="SSF53756">
    <property type="entry name" value="UDP-Glycosyltransferase/glycogen phosphorylase"/>
    <property type="match status" value="1"/>
</dbReference>
<organism evidence="1 2">
    <name type="scientific">Promicromonospora soli</name>
    <dbReference type="NCBI Taxonomy" id="2035533"/>
    <lineage>
        <taxon>Bacteria</taxon>
        <taxon>Bacillati</taxon>
        <taxon>Actinomycetota</taxon>
        <taxon>Actinomycetes</taxon>
        <taxon>Micrococcales</taxon>
        <taxon>Promicromonosporaceae</taxon>
        <taxon>Promicromonospora</taxon>
    </lineage>
</organism>
<dbReference type="Proteomes" id="UP000627369">
    <property type="component" value="Unassembled WGS sequence"/>
</dbReference>
<keyword evidence="2" id="KW-1185">Reference proteome</keyword>
<reference evidence="1" key="2">
    <citation type="submission" date="2020-09" db="EMBL/GenBank/DDBJ databases">
        <authorList>
            <person name="Sun Q."/>
            <person name="Zhou Y."/>
        </authorList>
    </citation>
    <scope>NUCLEOTIDE SEQUENCE</scope>
    <source>
        <strain evidence="1">CGMCC 4.7398</strain>
    </source>
</reference>
<evidence type="ECO:0000313" key="2">
    <source>
        <dbReference type="Proteomes" id="UP000627369"/>
    </source>
</evidence>
<protein>
    <submittedName>
        <fullName evidence="1">Uncharacterized protein</fullName>
    </submittedName>
</protein>
<accession>A0A919G6D0</accession>